<organism evidence="10 11">
    <name type="scientific">Oceanococcus atlanticus</name>
    <dbReference type="NCBI Taxonomy" id="1317117"/>
    <lineage>
        <taxon>Bacteria</taxon>
        <taxon>Pseudomonadati</taxon>
        <taxon>Pseudomonadota</taxon>
        <taxon>Gammaproteobacteria</taxon>
        <taxon>Chromatiales</taxon>
        <taxon>Oceanococcaceae</taxon>
        <taxon>Oceanococcus</taxon>
    </lineage>
</organism>
<evidence type="ECO:0000256" key="3">
    <source>
        <dbReference type="ARBA" id="ARBA00022801"/>
    </source>
</evidence>
<feature type="active site" description="Charge relay system" evidence="5 6">
    <location>
        <position position="212"/>
    </location>
</feature>
<feature type="chain" id="PRO_5012824411" evidence="8">
    <location>
        <begin position="37"/>
        <end position="861"/>
    </location>
</feature>
<accession>A0A1Y1SCU1</accession>
<dbReference type="Gene3D" id="3.40.50.200">
    <property type="entry name" value="Peptidase S8/S53 domain"/>
    <property type="match status" value="1"/>
</dbReference>
<dbReference type="InterPro" id="IPR023828">
    <property type="entry name" value="Peptidase_S8_Ser-AS"/>
</dbReference>
<evidence type="ECO:0000256" key="8">
    <source>
        <dbReference type="SAM" id="SignalP"/>
    </source>
</evidence>
<dbReference type="PROSITE" id="PS51892">
    <property type="entry name" value="SUBTILASE"/>
    <property type="match status" value="1"/>
</dbReference>
<dbReference type="PROSITE" id="PS00137">
    <property type="entry name" value="SUBTILASE_HIS"/>
    <property type="match status" value="1"/>
</dbReference>
<evidence type="ECO:0000256" key="2">
    <source>
        <dbReference type="ARBA" id="ARBA00022670"/>
    </source>
</evidence>
<feature type="signal peptide" evidence="8">
    <location>
        <begin position="1"/>
        <end position="36"/>
    </location>
</feature>
<dbReference type="PANTHER" id="PTHR43806">
    <property type="entry name" value="PEPTIDASE S8"/>
    <property type="match status" value="1"/>
</dbReference>
<dbReference type="InterPro" id="IPR050131">
    <property type="entry name" value="Peptidase_S8_subtilisin-like"/>
</dbReference>
<name>A0A1Y1SCU1_9GAMM</name>
<dbReference type="AlphaFoldDB" id="A0A1Y1SCU1"/>
<evidence type="ECO:0000313" key="11">
    <source>
        <dbReference type="Proteomes" id="UP000192342"/>
    </source>
</evidence>
<evidence type="ECO:0000259" key="9">
    <source>
        <dbReference type="Pfam" id="PF00082"/>
    </source>
</evidence>
<dbReference type="Pfam" id="PF00082">
    <property type="entry name" value="Peptidase_S8"/>
    <property type="match status" value="1"/>
</dbReference>
<dbReference type="PANTHER" id="PTHR43806:SF11">
    <property type="entry name" value="CEREVISIN-RELATED"/>
    <property type="match status" value="1"/>
</dbReference>
<evidence type="ECO:0000256" key="4">
    <source>
        <dbReference type="ARBA" id="ARBA00022825"/>
    </source>
</evidence>
<dbReference type="InterPro" id="IPR023827">
    <property type="entry name" value="Peptidase_S8_Asp-AS"/>
</dbReference>
<evidence type="ECO:0000256" key="6">
    <source>
        <dbReference type="PROSITE-ProRule" id="PRU01240"/>
    </source>
</evidence>
<dbReference type="EMBL" id="AQQV01000003">
    <property type="protein sequence ID" value="ORE86373.1"/>
    <property type="molecule type" value="Genomic_DNA"/>
</dbReference>
<dbReference type="PROSITE" id="PS00138">
    <property type="entry name" value="SUBTILASE_SER"/>
    <property type="match status" value="1"/>
</dbReference>
<evidence type="ECO:0000256" key="1">
    <source>
        <dbReference type="ARBA" id="ARBA00011073"/>
    </source>
</evidence>
<comment type="caution">
    <text evidence="10">The sequence shown here is derived from an EMBL/GenBank/DDBJ whole genome shotgun (WGS) entry which is preliminary data.</text>
</comment>
<evidence type="ECO:0000256" key="5">
    <source>
        <dbReference type="PIRSR" id="PIRSR615500-1"/>
    </source>
</evidence>
<keyword evidence="4 6" id="KW-0720">Serine protease</keyword>
<dbReference type="GO" id="GO:0006508">
    <property type="term" value="P:proteolysis"/>
    <property type="evidence" value="ECO:0007669"/>
    <property type="project" value="UniProtKB-KW"/>
</dbReference>
<evidence type="ECO:0000313" key="10">
    <source>
        <dbReference type="EMBL" id="ORE86373.1"/>
    </source>
</evidence>
<dbReference type="GO" id="GO:0004252">
    <property type="term" value="F:serine-type endopeptidase activity"/>
    <property type="evidence" value="ECO:0007669"/>
    <property type="project" value="UniProtKB-UniRule"/>
</dbReference>
<keyword evidence="3 6" id="KW-0378">Hydrolase</keyword>
<dbReference type="PROSITE" id="PS00136">
    <property type="entry name" value="SUBTILASE_ASP"/>
    <property type="match status" value="1"/>
</dbReference>
<gene>
    <name evidence="10" type="ORF">ATO7_13788</name>
</gene>
<dbReference type="InterPro" id="IPR015500">
    <property type="entry name" value="Peptidase_S8_subtilisin-rel"/>
</dbReference>
<dbReference type="InterPro" id="IPR036852">
    <property type="entry name" value="Peptidase_S8/S53_dom_sf"/>
</dbReference>
<feature type="active site" description="Charge relay system" evidence="5 6">
    <location>
        <position position="150"/>
    </location>
</feature>
<reference evidence="10 11" key="1">
    <citation type="submission" date="2013-04" db="EMBL/GenBank/DDBJ databases">
        <title>Oceanococcus atlanticus 22II-S10r2 Genome Sequencing.</title>
        <authorList>
            <person name="Lai Q."/>
            <person name="Li G."/>
            <person name="Shao Z."/>
        </authorList>
    </citation>
    <scope>NUCLEOTIDE SEQUENCE [LARGE SCALE GENOMIC DNA]</scope>
    <source>
        <strain evidence="10 11">22II-S10r2</strain>
    </source>
</reference>
<dbReference type="InterPro" id="IPR022398">
    <property type="entry name" value="Peptidase_S8_His-AS"/>
</dbReference>
<keyword evidence="2 6" id="KW-0645">Protease</keyword>
<dbReference type="Proteomes" id="UP000192342">
    <property type="component" value="Unassembled WGS sequence"/>
</dbReference>
<dbReference type="PRINTS" id="PR00723">
    <property type="entry name" value="SUBTILISIN"/>
</dbReference>
<dbReference type="SUPFAM" id="SSF52743">
    <property type="entry name" value="Subtilisin-like"/>
    <property type="match status" value="1"/>
</dbReference>
<protein>
    <submittedName>
        <fullName evidence="10">Peptidase S8/S53 subtilisin kexin sedolisin</fullName>
    </submittedName>
</protein>
<dbReference type="STRING" id="1317117.ATO7_13788"/>
<keyword evidence="8" id="KW-0732">Signal</keyword>
<keyword evidence="11" id="KW-1185">Reference proteome</keyword>
<dbReference type="OrthoDB" id="9790784at2"/>
<dbReference type="InterPro" id="IPR000209">
    <property type="entry name" value="Peptidase_S8/S53_dom"/>
</dbReference>
<proteinExistence type="inferred from homology"/>
<dbReference type="RefSeq" id="WP_083562673.1">
    <property type="nucleotide sequence ID" value="NZ_AQQV01000003.1"/>
</dbReference>
<feature type="active site" description="Charge relay system" evidence="5 6">
    <location>
        <position position="409"/>
    </location>
</feature>
<sequence>MTTTARALAYPRGWHPAALLMTLLVLSMLLVHNAHAASSTPGLRAILGSNIPVDEPIRAVAMLDTVPSDSDVNALAALGLVAQPLKHLPMVLTKGTVTQLTQAVRGGLARDVYIDKALEWHSAESTAAMSADITRELGYDGGGIGIAIVDSGIDASHPDLENRVVHNVRVYSPEYLDILGVSEPLGISWPGSPALVLPFDNLPYNNTDTIGHGTHVAGIAAGEGVDDGSLIGVAPGAHMVGYSTGEVLFIFTALASFDDILAKQEEYNIRVVNNSWGSRFHVFDPNSPINVASKALVDAGMTVVFSAGNDGLEMTTNVHSMAPWVIMSGSATLSAEKSGFSSSGLMFDNSTVKELDENGHVHYAGDGLGLSHPDVSAPGSNITSTCTPTGVVVCPGTLPNGSAVASGTSMSAPHMAGLAAVLLQANPELTPDMVGKVMQVTADAMRDDAAFWQSGYGFVNAKRAVDLVLREDFSAELLDSLQADIEARALAARPYSVVASDQWEFISIGATALGLESYDFPIEVSADTDAIRAGVAFPSDLGLLGLNLLYEWSLTLIDPDGNEVASSELTEIGIGLMQVDFDELGIERKPGTWTLNAAGILHVSQPGLLWGHSVTVVANQLKAQNANFDEPSGPEYVADGELHFSLSGGEGGMSSPEGCAYDLQGASGQLSLGDADAQCHAGTVGYLVNYGLGVPATFTSAPLEQDTLIGGDALLTLYLATELYPIYSLAFSSSINYQLDAVDNEGNLIMSIGAGEDLSIVGATPEQGLYPFTLPPTSVPAGAQLRLQLNFTGVYTSAMRLVWGGDYGDASLQLTTGKLVDAANSDDETPSRSLDPNRGGSTGWPVLLILIGLLGVRRRAR</sequence>
<evidence type="ECO:0000256" key="7">
    <source>
        <dbReference type="RuleBase" id="RU003355"/>
    </source>
</evidence>
<feature type="domain" description="Peptidase S8/S53" evidence="9">
    <location>
        <begin position="141"/>
        <end position="457"/>
    </location>
</feature>
<comment type="similarity">
    <text evidence="1 6 7">Belongs to the peptidase S8 family.</text>
</comment>